<dbReference type="InterPro" id="IPR033479">
    <property type="entry name" value="dCache_1"/>
</dbReference>
<feature type="transmembrane region" description="Helical" evidence="11">
    <location>
        <begin position="12"/>
        <end position="31"/>
    </location>
</feature>
<gene>
    <name evidence="15" type="ORF">OM33_01560</name>
</gene>
<dbReference type="PRINTS" id="PR00260">
    <property type="entry name" value="CHEMTRNSDUCR"/>
</dbReference>
<dbReference type="GO" id="GO:0007165">
    <property type="term" value="P:signal transduction"/>
    <property type="evidence" value="ECO:0007669"/>
    <property type="project" value="UniProtKB-KW"/>
</dbReference>
<evidence type="ECO:0000313" key="16">
    <source>
        <dbReference type="Proteomes" id="UP000030341"/>
    </source>
</evidence>
<feature type="domain" description="HAMP" evidence="14">
    <location>
        <begin position="346"/>
        <end position="400"/>
    </location>
</feature>
<dbReference type="InterPro" id="IPR004090">
    <property type="entry name" value="Chemotax_Me-accpt_rcpt"/>
</dbReference>
<dbReference type="InterPro" id="IPR004089">
    <property type="entry name" value="MCPsignal_dom"/>
</dbReference>
<dbReference type="SUPFAM" id="SSF58104">
    <property type="entry name" value="Methyl-accepting chemotaxis protein (MCP) signaling domain"/>
    <property type="match status" value="1"/>
</dbReference>
<dbReference type="HOGENOM" id="CLU_000445_107_19_6"/>
<dbReference type="CDD" id="cd06225">
    <property type="entry name" value="HAMP"/>
    <property type="match status" value="1"/>
</dbReference>
<evidence type="ECO:0000256" key="10">
    <source>
        <dbReference type="PROSITE-ProRule" id="PRU00284"/>
    </source>
</evidence>
<dbReference type="FunFam" id="1.10.287.950:FF:000001">
    <property type="entry name" value="Methyl-accepting chemotaxis sensory transducer"/>
    <property type="match status" value="1"/>
</dbReference>
<dbReference type="Proteomes" id="UP000030341">
    <property type="component" value="Chromosome 1"/>
</dbReference>
<protein>
    <submittedName>
        <fullName evidence="15">Chemotaxis protein</fullName>
    </submittedName>
</protein>
<dbReference type="CDD" id="cd18773">
    <property type="entry name" value="PDC1_HK_sensor"/>
    <property type="match status" value="1"/>
</dbReference>
<evidence type="ECO:0000256" key="9">
    <source>
        <dbReference type="ARBA" id="ARBA00029447"/>
    </source>
</evidence>
<evidence type="ECO:0000256" key="2">
    <source>
        <dbReference type="ARBA" id="ARBA00022475"/>
    </source>
</evidence>
<evidence type="ECO:0000256" key="6">
    <source>
        <dbReference type="ARBA" id="ARBA00022989"/>
    </source>
</evidence>
<evidence type="ECO:0000259" key="14">
    <source>
        <dbReference type="PROSITE" id="PS50885"/>
    </source>
</evidence>
<comment type="similarity">
    <text evidence="9">Belongs to the methyl-accepting chemotaxis (MCP) protein family.</text>
</comment>
<keyword evidence="3" id="KW-0145">Chemotaxis</keyword>
<keyword evidence="4" id="KW-0997">Cell inner membrane</keyword>
<dbReference type="PROSITE" id="PS50192">
    <property type="entry name" value="T_SNARE"/>
    <property type="match status" value="1"/>
</dbReference>
<feature type="domain" description="T-SNARE coiled-coil homology" evidence="13">
    <location>
        <begin position="592"/>
        <end position="654"/>
    </location>
</feature>
<dbReference type="OrthoDB" id="5800769at2"/>
<keyword evidence="7 11" id="KW-0472">Membrane</keyword>
<keyword evidence="16" id="KW-1185">Reference proteome</keyword>
<dbReference type="GO" id="GO:0004888">
    <property type="term" value="F:transmembrane signaling receptor activity"/>
    <property type="evidence" value="ECO:0007669"/>
    <property type="project" value="InterPro"/>
</dbReference>
<dbReference type="CDD" id="cd12912">
    <property type="entry name" value="PDC2_MCP_like"/>
    <property type="match status" value="1"/>
</dbReference>
<dbReference type="Pfam" id="PF02743">
    <property type="entry name" value="dCache_1"/>
    <property type="match status" value="1"/>
</dbReference>
<keyword evidence="8 10" id="KW-0807">Transducer</keyword>
<keyword evidence="5 11" id="KW-0812">Transmembrane</keyword>
<dbReference type="Gene3D" id="1.10.287.950">
    <property type="entry name" value="Methyl-accepting chemotaxis protein"/>
    <property type="match status" value="1"/>
</dbReference>
<dbReference type="InterPro" id="IPR003660">
    <property type="entry name" value="HAMP_dom"/>
</dbReference>
<feature type="transmembrane region" description="Helical" evidence="11">
    <location>
        <begin position="322"/>
        <end position="344"/>
    </location>
</feature>
<dbReference type="eggNOG" id="COG0840">
    <property type="taxonomic scope" value="Bacteria"/>
</dbReference>
<dbReference type="SMART" id="SM00283">
    <property type="entry name" value="MA"/>
    <property type="match status" value="1"/>
</dbReference>
<dbReference type="PROSITE" id="PS50885">
    <property type="entry name" value="HAMP"/>
    <property type="match status" value="1"/>
</dbReference>
<evidence type="ECO:0000259" key="13">
    <source>
        <dbReference type="PROSITE" id="PS50192"/>
    </source>
</evidence>
<dbReference type="STRING" id="1348114.OM33_01560"/>
<organism evidence="15 16">
    <name type="scientific">Pseudoalteromonas piratica</name>
    <dbReference type="NCBI Taxonomy" id="1348114"/>
    <lineage>
        <taxon>Bacteria</taxon>
        <taxon>Pseudomonadati</taxon>
        <taxon>Pseudomonadota</taxon>
        <taxon>Gammaproteobacteria</taxon>
        <taxon>Alteromonadales</taxon>
        <taxon>Pseudoalteromonadaceae</taxon>
        <taxon>Pseudoalteromonas</taxon>
    </lineage>
</organism>
<dbReference type="Pfam" id="PF00672">
    <property type="entry name" value="HAMP"/>
    <property type="match status" value="1"/>
</dbReference>
<name>A0A0A7ED75_9GAMM</name>
<dbReference type="InterPro" id="IPR000727">
    <property type="entry name" value="T_SNARE_dom"/>
</dbReference>
<evidence type="ECO:0000256" key="4">
    <source>
        <dbReference type="ARBA" id="ARBA00022519"/>
    </source>
</evidence>
<feature type="domain" description="Methyl-accepting transducer" evidence="12">
    <location>
        <begin position="405"/>
        <end position="641"/>
    </location>
</feature>
<dbReference type="GO" id="GO:0005886">
    <property type="term" value="C:plasma membrane"/>
    <property type="evidence" value="ECO:0007669"/>
    <property type="project" value="UniProtKB-SubCell"/>
</dbReference>
<evidence type="ECO:0000256" key="1">
    <source>
        <dbReference type="ARBA" id="ARBA00004429"/>
    </source>
</evidence>
<dbReference type="SMART" id="SM00304">
    <property type="entry name" value="HAMP"/>
    <property type="match status" value="1"/>
</dbReference>
<dbReference type="AlphaFoldDB" id="A0A0A7ED75"/>
<evidence type="ECO:0000256" key="8">
    <source>
        <dbReference type="ARBA" id="ARBA00023224"/>
    </source>
</evidence>
<dbReference type="PANTHER" id="PTHR32089">
    <property type="entry name" value="METHYL-ACCEPTING CHEMOTAXIS PROTEIN MCPB"/>
    <property type="match status" value="1"/>
</dbReference>
<dbReference type="EMBL" id="CP009888">
    <property type="protein sequence ID" value="AIY63987.1"/>
    <property type="molecule type" value="Genomic_DNA"/>
</dbReference>
<dbReference type="PANTHER" id="PTHR32089:SF119">
    <property type="entry name" value="METHYL-ACCEPTING CHEMOTAXIS PROTEIN CTPL"/>
    <property type="match status" value="1"/>
</dbReference>
<keyword evidence="2" id="KW-1003">Cell membrane</keyword>
<dbReference type="Pfam" id="PF00015">
    <property type="entry name" value="MCPsignal"/>
    <property type="match status" value="1"/>
</dbReference>
<reference evidence="15 16" key="1">
    <citation type="submission" date="2014-11" db="EMBL/GenBank/DDBJ databases">
        <title>Complete Genome Sequence of Pseudoalteromonas sp. Strain OCN003 Isolated from Kaneohe Bay, Oahu, Hawaii.</title>
        <authorList>
            <person name="Beurmann S."/>
            <person name="Videau P."/>
            <person name="Ushijima B."/>
            <person name="Smith A.M."/>
            <person name="Aeby G.S."/>
            <person name="Callahan S.M."/>
            <person name="Belcaid M."/>
        </authorList>
    </citation>
    <scope>NUCLEOTIDE SEQUENCE [LARGE SCALE GENOMIC DNA]</scope>
    <source>
        <strain evidence="15 16">OCN003</strain>
    </source>
</reference>
<evidence type="ECO:0000256" key="11">
    <source>
        <dbReference type="SAM" id="Phobius"/>
    </source>
</evidence>
<dbReference type="PROSITE" id="PS50111">
    <property type="entry name" value="CHEMOTAXIS_TRANSDUC_2"/>
    <property type="match status" value="1"/>
</dbReference>
<accession>A0A0A7ED75</accession>
<evidence type="ECO:0000256" key="3">
    <source>
        <dbReference type="ARBA" id="ARBA00022500"/>
    </source>
</evidence>
<proteinExistence type="inferred from homology"/>
<comment type="subcellular location">
    <subcellularLocation>
        <location evidence="1">Cell inner membrane</location>
        <topology evidence="1">Multi-pass membrane protein</topology>
    </subcellularLocation>
</comment>
<evidence type="ECO:0000313" key="15">
    <source>
        <dbReference type="EMBL" id="AIY63987.1"/>
    </source>
</evidence>
<evidence type="ECO:0000256" key="5">
    <source>
        <dbReference type="ARBA" id="ARBA00022692"/>
    </source>
</evidence>
<dbReference type="CDD" id="cd11386">
    <property type="entry name" value="MCP_signal"/>
    <property type="match status" value="1"/>
</dbReference>
<dbReference type="KEGG" id="pseo:OM33_01560"/>
<evidence type="ECO:0000256" key="7">
    <source>
        <dbReference type="ARBA" id="ARBA00023136"/>
    </source>
</evidence>
<keyword evidence="6 11" id="KW-1133">Transmembrane helix</keyword>
<sequence>MLNNLSLRKKILFLIGGTITVLLVLSSIYFVNHISNLSRTSIESEAKSYLNTEKINIEGFFSQYGRVVETFVTNPHLVEWFGNWTERGADHNKTQGYHAINQDFLRISGNDSNILSAFFASANTGAYFKENERTTHYNGAEYFAYKRGWWQDALQHDGLYVGPLAIDLTTGNVSAVVQQTVYDANRKLVGVGGVDLKLNNIAEMIEQIQFNNVGYGFLLDDQQKVVHLSNRTNHNLSVIEDESKGIKKDDLSALESQMPNTSGFIELNQQMKQQKSGQSQVTLNGEKYFVIYQRLELNKPKLNWYLGLLVPESYINTPVKEAAWATTSSVIMILLIIIAMIFFATQMIVKPISLLTETMKDIASGEGDLTKRIHIDSKDEVGQLAHHVNTFIDKLRSLLINTKEQSIQLDGASAELSRVSEETHQEILQEKDEVDNVSTAVTEMAATVLEISRNAQQANEGTDAVNELTSKGVTLSNTAKKEMQSLSEHIQNAAEVVSGLEQESNNIGSVVDVINSIAEQTNLLALNAAIEAARAGEQGRGFAVVADEVRTLASRTQESTDDIRNMITRLQQIAVQATQMMDQGKEQVSRSSEQTEQVLQAFTDISSSVTQVQDQNHQIATATEQQTVVAEDINNNLNSINALVNNTSEHANELAKEAQILRGLASELNKTVSEFKL</sequence>
<dbReference type="Gene3D" id="3.30.450.20">
    <property type="entry name" value="PAS domain"/>
    <property type="match status" value="1"/>
</dbReference>
<dbReference type="GO" id="GO:0006935">
    <property type="term" value="P:chemotaxis"/>
    <property type="evidence" value="ECO:0007669"/>
    <property type="project" value="UniProtKB-KW"/>
</dbReference>
<evidence type="ECO:0000259" key="12">
    <source>
        <dbReference type="PROSITE" id="PS50111"/>
    </source>
</evidence>
<dbReference type="RefSeq" id="WP_038637841.1">
    <property type="nucleotide sequence ID" value="NZ_CP009888.1"/>
</dbReference>